<accession>A0AAW1A2F4</accession>
<sequence>MMYIFLLHQLPLIHSMIHFYKKGLMLLYIVSMKS</sequence>
<name>A0AAW1A2F4_9HYME</name>
<proteinExistence type="predicted"/>
<gene>
    <name evidence="1" type="ORF">QLX08_004380</name>
</gene>
<organism evidence="1 2">
    <name type="scientific">Tetragonisca angustula</name>
    <dbReference type="NCBI Taxonomy" id="166442"/>
    <lineage>
        <taxon>Eukaryota</taxon>
        <taxon>Metazoa</taxon>
        <taxon>Ecdysozoa</taxon>
        <taxon>Arthropoda</taxon>
        <taxon>Hexapoda</taxon>
        <taxon>Insecta</taxon>
        <taxon>Pterygota</taxon>
        <taxon>Neoptera</taxon>
        <taxon>Endopterygota</taxon>
        <taxon>Hymenoptera</taxon>
        <taxon>Apocrita</taxon>
        <taxon>Aculeata</taxon>
        <taxon>Apoidea</taxon>
        <taxon>Anthophila</taxon>
        <taxon>Apidae</taxon>
        <taxon>Tetragonisca</taxon>
    </lineage>
</organism>
<evidence type="ECO:0000313" key="1">
    <source>
        <dbReference type="EMBL" id="KAK9304220.1"/>
    </source>
</evidence>
<dbReference type="Proteomes" id="UP001432146">
    <property type="component" value="Unassembled WGS sequence"/>
</dbReference>
<reference evidence="1 2" key="1">
    <citation type="submission" date="2024-05" db="EMBL/GenBank/DDBJ databases">
        <title>The nuclear and mitochondrial genome assemblies of Tetragonisca angustula (Apidae: Meliponini), a tiny yet remarkable pollinator in the Neotropics.</title>
        <authorList>
            <person name="Ferrari R."/>
            <person name="Ricardo P.C."/>
            <person name="Dias F.C."/>
            <person name="Araujo N.S."/>
            <person name="Soares D.O."/>
            <person name="Zhou Q.-S."/>
            <person name="Zhu C.-D."/>
            <person name="Coutinho L."/>
            <person name="Airas M.C."/>
            <person name="Batista T.M."/>
        </authorList>
    </citation>
    <scope>NUCLEOTIDE SEQUENCE [LARGE SCALE GENOMIC DNA]</scope>
    <source>
        <strain evidence="1">ASF017062</strain>
        <tissue evidence="1">Abdomen</tissue>
    </source>
</reference>
<keyword evidence="2" id="KW-1185">Reference proteome</keyword>
<protein>
    <recommendedName>
        <fullName evidence="3">NADH dehydrogenase subunit 4</fullName>
    </recommendedName>
</protein>
<evidence type="ECO:0000313" key="2">
    <source>
        <dbReference type="Proteomes" id="UP001432146"/>
    </source>
</evidence>
<evidence type="ECO:0008006" key="3">
    <source>
        <dbReference type="Google" id="ProtNLM"/>
    </source>
</evidence>
<comment type="caution">
    <text evidence="1">The sequence shown here is derived from an EMBL/GenBank/DDBJ whole genome shotgun (WGS) entry which is preliminary data.</text>
</comment>
<dbReference type="EMBL" id="JAWNGG020000065">
    <property type="protein sequence ID" value="KAK9304220.1"/>
    <property type="molecule type" value="Genomic_DNA"/>
</dbReference>
<dbReference type="AlphaFoldDB" id="A0AAW1A2F4"/>